<name>A0ABQ4U0E2_9HYPH</name>
<sequence length="488" mass="52870">MRRALLKAGKRWLILGHRWLGIATGLLFALWIGSGLVMLSVPFPALTEAERLARLPPMAWEHVAVPPDAALAAAALPEPPRSFGLEMRGDEPVYRIVAADGRRVTVSARTGALPGPVGPDLALRLAGGVPGRAGVEIVARDQWTVTARYDPLRPFHKVMLEDPAGTELYVSQVTGETALDTTRFERGWNWVGAVVHWVYLTPLRARAGLWRDVVLWLSGIAALSAFSGLVLGIWRLRLRRRYPHGTVTPYRGVSRWHHLFGLAGGLGLTTFIVSGWLSMNPNRWFASASPPAALLAAQAGPAGPVGLDALALARLAGPDAAALRFTRLGGRWLVVALTPEGPRVAEPAGGPDEAEIVAASTAAMPGAPPPQVEHLGAYDLYWYPHGDAPPLPVLRLRFADPAATWLHVDPRTGEILSRLDRSGRANRWLFSALHRLDLPVLIHHPDAREAAQWLLNLLAGVIALTGIVLGWRRLSRPRAVRAGGFRES</sequence>
<evidence type="ECO:0000313" key="2">
    <source>
        <dbReference type="EMBL" id="GJE59300.1"/>
    </source>
</evidence>
<dbReference type="PANTHER" id="PTHR34219">
    <property type="entry name" value="IRON-REGULATED INNER MEMBRANE PROTEIN-RELATED"/>
    <property type="match status" value="1"/>
</dbReference>
<gene>
    <name evidence="2" type="ORF">MPOCJGCO_1388</name>
</gene>
<keyword evidence="1" id="KW-0812">Transmembrane</keyword>
<evidence type="ECO:0000313" key="3">
    <source>
        <dbReference type="Proteomes" id="UP001055057"/>
    </source>
</evidence>
<dbReference type="InterPro" id="IPR005625">
    <property type="entry name" value="PepSY-ass_TM"/>
</dbReference>
<dbReference type="RefSeq" id="WP_238181884.1">
    <property type="nucleotide sequence ID" value="NZ_BPRB01000073.1"/>
</dbReference>
<feature type="transmembrane region" description="Helical" evidence="1">
    <location>
        <begin position="453"/>
        <end position="471"/>
    </location>
</feature>
<evidence type="ECO:0008006" key="4">
    <source>
        <dbReference type="Google" id="ProtNLM"/>
    </source>
</evidence>
<feature type="transmembrane region" description="Helical" evidence="1">
    <location>
        <begin position="213"/>
        <end position="234"/>
    </location>
</feature>
<feature type="transmembrane region" description="Helical" evidence="1">
    <location>
        <begin position="259"/>
        <end position="279"/>
    </location>
</feature>
<reference evidence="2" key="1">
    <citation type="journal article" date="2021" name="Front. Microbiol.">
        <title>Comprehensive Comparative Genomics and Phenotyping of Methylobacterium Species.</title>
        <authorList>
            <person name="Alessa O."/>
            <person name="Ogura Y."/>
            <person name="Fujitani Y."/>
            <person name="Takami H."/>
            <person name="Hayashi T."/>
            <person name="Sahin N."/>
            <person name="Tani A."/>
        </authorList>
    </citation>
    <scope>NUCLEOTIDE SEQUENCE</scope>
    <source>
        <strain evidence="2">DSM 23632</strain>
    </source>
</reference>
<dbReference type="EMBL" id="BPRB01000073">
    <property type="protein sequence ID" value="GJE59300.1"/>
    <property type="molecule type" value="Genomic_DNA"/>
</dbReference>
<accession>A0ABQ4U0E2</accession>
<dbReference type="PANTHER" id="PTHR34219:SF6">
    <property type="entry name" value="BLR3280 PROTEIN"/>
    <property type="match status" value="1"/>
</dbReference>
<comment type="caution">
    <text evidence="2">The sequence shown here is derived from an EMBL/GenBank/DDBJ whole genome shotgun (WGS) entry which is preliminary data.</text>
</comment>
<proteinExistence type="predicted"/>
<organism evidence="2 3">
    <name type="scientific">Methylobacterium trifolii</name>
    <dbReference type="NCBI Taxonomy" id="1003092"/>
    <lineage>
        <taxon>Bacteria</taxon>
        <taxon>Pseudomonadati</taxon>
        <taxon>Pseudomonadota</taxon>
        <taxon>Alphaproteobacteria</taxon>
        <taxon>Hyphomicrobiales</taxon>
        <taxon>Methylobacteriaceae</taxon>
        <taxon>Methylobacterium</taxon>
    </lineage>
</organism>
<keyword evidence="1" id="KW-1133">Transmembrane helix</keyword>
<keyword evidence="1" id="KW-0472">Membrane</keyword>
<reference evidence="2" key="2">
    <citation type="submission" date="2021-08" db="EMBL/GenBank/DDBJ databases">
        <authorList>
            <person name="Tani A."/>
            <person name="Ola A."/>
            <person name="Ogura Y."/>
            <person name="Katsura K."/>
            <person name="Hayashi T."/>
        </authorList>
    </citation>
    <scope>NUCLEOTIDE SEQUENCE</scope>
    <source>
        <strain evidence="2">DSM 23632</strain>
    </source>
</reference>
<keyword evidence="3" id="KW-1185">Reference proteome</keyword>
<dbReference type="Proteomes" id="UP001055057">
    <property type="component" value="Unassembled WGS sequence"/>
</dbReference>
<evidence type="ECO:0000256" key="1">
    <source>
        <dbReference type="SAM" id="Phobius"/>
    </source>
</evidence>
<protein>
    <recommendedName>
        <fullName evidence="4">PepSY domain-containing protein</fullName>
    </recommendedName>
</protein>